<evidence type="ECO:0000313" key="1">
    <source>
        <dbReference type="EMBL" id="OIO29003.1"/>
    </source>
</evidence>
<proteinExistence type="predicted"/>
<name>A0A1J4UZ80_9BACT</name>
<accession>A0A1J4UZ80</accession>
<dbReference type="Proteomes" id="UP000185769">
    <property type="component" value="Unassembled WGS sequence"/>
</dbReference>
<gene>
    <name evidence="1" type="ORF">AUJ22_02170</name>
</gene>
<sequence>MIDTIIINIPRSKTRMLSGERWDLIAKKDFYSKFARNPTKRQKESGRYYPRLTGVQRAGSESIVKIEFSIPKLLYLNNLDELEEKDFKEVIHTLHERLKDMNVLIFEKDLVIADVSAVHYSKNIVLTSGYTAKHIISELQKINLNKLNDLTKTKFMNSGESLQGYSISNSFVFYDKISDLQKDEKRAIDREQNPYQRSLFSSLKDEEILRFEVRLSQKRKLNTLFKQYGFKTNPTFQEAFSLEKASRVMTEYWNEKIDKNKYVLFTYSENSESLLKKISIARPKSRPQTLLSLLGLVSFVKDNKGGLRELRTILTSRITDRAWYSIVKNLKSISKDLESLSELDWYQEVSKQIKNYKPYKTKKLLEA</sequence>
<dbReference type="STRING" id="1805280.AUJ22_02170"/>
<organism evidence="1 2">
    <name type="scientific">Candidatus Nomurabacteria bacterium CG1_02_31_12</name>
    <dbReference type="NCBI Taxonomy" id="1805280"/>
    <lineage>
        <taxon>Bacteria</taxon>
        <taxon>Candidatus Nomuraibacteriota</taxon>
    </lineage>
</organism>
<dbReference type="AlphaFoldDB" id="A0A1J4UZ80"/>
<comment type="caution">
    <text evidence="1">The sequence shown here is derived from an EMBL/GenBank/DDBJ whole genome shotgun (WGS) entry which is preliminary data.</text>
</comment>
<protein>
    <submittedName>
        <fullName evidence="1">Uncharacterized protein</fullName>
    </submittedName>
</protein>
<dbReference type="EMBL" id="MNVM01000038">
    <property type="protein sequence ID" value="OIO29003.1"/>
    <property type="molecule type" value="Genomic_DNA"/>
</dbReference>
<evidence type="ECO:0000313" key="2">
    <source>
        <dbReference type="Proteomes" id="UP000185769"/>
    </source>
</evidence>
<reference evidence="1 2" key="1">
    <citation type="journal article" date="2016" name="Environ. Microbiol.">
        <title>Genomic resolution of a cold subsurface aquifer community provides metabolic insights for novel microbes adapted to high CO concentrations.</title>
        <authorList>
            <person name="Probst A.J."/>
            <person name="Castelle C.J."/>
            <person name="Singh A."/>
            <person name="Brown C.T."/>
            <person name="Anantharaman K."/>
            <person name="Sharon I."/>
            <person name="Hug L.A."/>
            <person name="Burstein D."/>
            <person name="Emerson J.B."/>
            <person name="Thomas B.C."/>
            <person name="Banfield J.F."/>
        </authorList>
    </citation>
    <scope>NUCLEOTIDE SEQUENCE [LARGE SCALE GENOMIC DNA]</scope>
    <source>
        <strain evidence="1">CG1_02_31_12</strain>
    </source>
</reference>